<dbReference type="AlphaFoldDB" id="A0A251T8R5"/>
<comment type="subcellular location">
    <subcellularLocation>
        <location evidence="1">Membrane</location>
    </subcellularLocation>
</comment>
<keyword evidence="5 6" id="KW-0472">Membrane</keyword>
<protein>
    <submittedName>
        <fullName evidence="8">Uncharacterized protein</fullName>
    </submittedName>
</protein>
<organism evidence="8 9">
    <name type="scientific">Helianthus annuus</name>
    <name type="common">Common sunflower</name>
    <dbReference type="NCBI Taxonomy" id="4232"/>
    <lineage>
        <taxon>Eukaryota</taxon>
        <taxon>Viridiplantae</taxon>
        <taxon>Streptophyta</taxon>
        <taxon>Embryophyta</taxon>
        <taxon>Tracheophyta</taxon>
        <taxon>Spermatophyta</taxon>
        <taxon>Magnoliopsida</taxon>
        <taxon>eudicotyledons</taxon>
        <taxon>Gunneridae</taxon>
        <taxon>Pentapetalae</taxon>
        <taxon>asterids</taxon>
        <taxon>campanulids</taxon>
        <taxon>Asterales</taxon>
        <taxon>Asteraceae</taxon>
        <taxon>Asteroideae</taxon>
        <taxon>Heliantheae alliance</taxon>
        <taxon>Heliantheae</taxon>
        <taxon>Helianthus</taxon>
    </lineage>
</organism>
<dbReference type="Gramene" id="mRNA:HanXRQr2_Chr16g0741991">
    <property type="protein sequence ID" value="CDS:HanXRQr2_Chr16g0741991.1"/>
    <property type="gene ID" value="HanXRQr2_Chr16g0741991"/>
</dbReference>
<evidence type="ECO:0000256" key="6">
    <source>
        <dbReference type="SAM" id="Phobius"/>
    </source>
</evidence>
<evidence type="ECO:0000256" key="2">
    <source>
        <dbReference type="ARBA" id="ARBA00009074"/>
    </source>
</evidence>
<proteinExistence type="inferred from homology"/>
<dbReference type="Pfam" id="PF05055">
    <property type="entry name" value="DUF677"/>
    <property type="match status" value="1"/>
</dbReference>
<keyword evidence="4 6" id="KW-1133">Transmembrane helix</keyword>
<dbReference type="EMBL" id="MNCJ02000331">
    <property type="protein sequence ID" value="KAF5759497.1"/>
    <property type="molecule type" value="Genomic_DNA"/>
</dbReference>
<sequence length="333" mass="38483">MAPTISIVFVQASCSNFLVILFYVGSISYQSSCLCLILCNSLSHAASYGSDVRVQGFDKTLQVRADNVINCLDSGVEDRSMSFDMENEVTFFVEINQDEGKVALNPKLVKLVEDYLEINTQTLGLCDSLSTCLKRVRETHLLLLEALHYFDNEDGADGNRHEKTLEKFRNFKAAGDPFTRDFFRIFSFVYRRQIAYLEKLQRKKVKLCKKLDHTWLKKRVNSVLKYYKNNGIEGQKEVISFMQVVSYLAIKESGRIQFLVNKLQMDIENFMRNAEFAIKMKDAVKYVIENMTEKFDTFLKNLEELEKMLIIYIVNIQKAKTVNRIIKPPASNQ</sequence>
<dbReference type="Proteomes" id="UP000215914">
    <property type="component" value="Chromosome 11"/>
</dbReference>
<evidence type="ECO:0000313" key="9">
    <source>
        <dbReference type="Proteomes" id="UP000215914"/>
    </source>
</evidence>
<accession>A0A251T8R5</accession>
<comment type="similarity">
    <text evidence="2">Belongs to the UPF0496 family.</text>
</comment>
<evidence type="ECO:0000313" key="7">
    <source>
        <dbReference type="EMBL" id="KAF5759497.1"/>
    </source>
</evidence>
<name>A0A251T8R5_HELAN</name>
<keyword evidence="3 6" id="KW-0812">Transmembrane</keyword>
<evidence type="ECO:0000313" key="8">
    <source>
        <dbReference type="EMBL" id="OTG07550.1"/>
    </source>
</evidence>
<dbReference type="EMBL" id="CM007900">
    <property type="protein sequence ID" value="OTG07550.1"/>
    <property type="molecule type" value="Genomic_DNA"/>
</dbReference>
<dbReference type="InParanoid" id="A0A251T8R5"/>
<feature type="transmembrane region" description="Helical" evidence="6">
    <location>
        <begin position="7"/>
        <end position="29"/>
    </location>
</feature>
<reference evidence="7" key="3">
    <citation type="submission" date="2020-06" db="EMBL/GenBank/DDBJ databases">
        <title>Helianthus annuus Genome sequencing and assembly Release 2.</title>
        <authorList>
            <person name="Gouzy J."/>
            <person name="Langlade N."/>
            <person name="Munos S."/>
        </authorList>
    </citation>
    <scope>NUCLEOTIDE SEQUENCE</scope>
    <source>
        <tissue evidence="7">Leaves</tissue>
    </source>
</reference>
<dbReference type="PANTHER" id="PTHR31113">
    <property type="entry name" value="UPF0496 PROTEIN 3-RELATED"/>
    <property type="match status" value="1"/>
</dbReference>
<evidence type="ECO:0000256" key="3">
    <source>
        <dbReference type="ARBA" id="ARBA00022692"/>
    </source>
</evidence>
<evidence type="ECO:0000256" key="4">
    <source>
        <dbReference type="ARBA" id="ARBA00022989"/>
    </source>
</evidence>
<dbReference type="PANTHER" id="PTHR31113:SF3">
    <property type="entry name" value="UPF0496 PROTEIN 1"/>
    <property type="match status" value="1"/>
</dbReference>
<reference evidence="8" key="2">
    <citation type="submission" date="2017-02" db="EMBL/GenBank/DDBJ databases">
        <title>Sunflower complete genome.</title>
        <authorList>
            <person name="Langlade N."/>
            <person name="Munos S."/>
        </authorList>
    </citation>
    <scope>NUCLEOTIDE SEQUENCE [LARGE SCALE GENOMIC DNA]</scope>
    <source>
        <tissue evidence="8">Leaves</tissue>
    </source>
</reference>
<keyword evidence="9" id="KW-1185">Reference proteome</keyword>
<evidence type="ECO:0000256" key="5">
    <source>
        <dbReference type="ARBA" id="ARBA00023136"/>
    </source>
</evidence>
<evidence type="ECO:0000256" key="1">
    <source>
        <dbReference type="ARBA" id="ARBA00004370"/>
    </source>
</evidence>
<reference evidence="7 9" key="1">
    <citation type="journal article" date="2017" name="Nature">
        <title>The sunflower genome provides insights into oil metabolism, flowering and Asterid evolution.</title>
        <authorList>
            <person name="Badouin H."/>
            <person name="Gouzy J."/>
            <person name="Grassa C.J."/>
            <person name="Murat F."/>
            <person name="Staton S.E."/>
            <person name="Cottret L."/>
            <person name="Lelandais-Briere C."/>
            <person name="Owens G.L."/>
            <person name="Carrere S."/>
            <person name="Mayjonade B."/>
            <person name="Legrand L."/>
            <person name="Gill N."/>
            <person name="Kane N.C."/>
            <person name="Bowers J.E."/>
            <person name="Hubner S."/>
            <person name="Bellec A."/>
            <person name="Berard A."/>
            <person name="Berges H."/>
            <person name="Blanchet N."/>
            <person name="Boniface M.C."/>
            <person name="Brunel D."/>
            <person name="Catrice O."/>
            <person name="Chaidir N."/>
            <person name="Claudel C."/>
            <person name="Donnadieu C."/>
            <person name="Faraut T."/>
            <person name="Fievet G."/>
            <person name="Helmstetter N."/>
            <person name="King M."/>
            <person name="Knapp S.J."/>
            <person name="Lai Z."/>
            <person name="Le Paslier M.C."/>
            <person name="Lippi Y."/>
            <person name="Lorenzon L."/>
            <person name="Mandel J.R."/>
            <person name="Marage G."/>
            <person name="Marchand G."/>
            <person name="Marquand E."/>
            <person name="Bret-Mestries E."/>
            <person name="Morien E."/>
            <person name="Nambeesan S."/>
            <person name="Nguyen T."/>
            <person name="Pegot-Espagnet P."/>
            <person name="Pouilly N."/>
            <person name="Raftis F."/>
            <person name="Sallet E."/>
            <person name="Schiex T."/>
            <person name="Thomas J."/>
            <person name="Vandecasteele C."/>
            <person name="Vares D."/>
            <person name="Vear F."/>
            <person name="Vautrin S."/>
            <person name="Crespi M."/>
            <person name="Mangin B."/>
            <person name="Burke J.M."/>
            <person name="Salse J."/>
            <person name="Munos S."/>
            <person name="Vincourt P."/>
            <person name="Rieseberg L.H."/>
            <person name="Langlade N.B."/>
        </authorList>
    </citation>
    <scope>NUCLEOTIDE SEQUENCE [LARGE SCALE GENOMIC DNA]</scope>
    <source>
        <strain evidence="9">cv. SF193</strain>
        <tissue evidence="7">Leaves</tissue>
    </source>
</reference>
<dbReference type="InterPro" id="IPR007749">
    <property type="entry name" value="DUF677"/>
</dbReference>
<gene>
    <name evidence="8" type="ORF">HannXRQ_Chr11g0331701</name>
    <name evidence="7" type="ORF">HanXRQr2_Chr16g0741991</name>
</gene>
<dbReference type="GO" id="GO:0016020">
    <property type="term" value="C:membrane"/>
    <property type="evidence" value="ECO:0007669"/>
    <property type="project" value="UniProtKB-SubCell"/>
</dbReference>